<dbReference type="Proteomes" id="UP000051952">
    <property type="component" value="Unassembled WGS sequence"/>
</dbReference>
<evidence type="ECO:0000256" key="1">
    <source>
        <dbReference type="ARBA" id="ARBA00023157"/>
    </source>
</evidence>
<gene>
    <name evidence="3" type="ORF">BSAL_26640</name>
</gene>
<dbReference type="SMART" id="SM00192">
    <property type="entry name" value="LDLa"/>
    <property type="match status" value="1"/>
</dbReference>
<dbReference type="CDD" id="cd00112">
    <property type="entry name" value="LDLa"/>
    <property type="match status" value="1"/>
</dbReference>
<keyword evidence="3" id="KW-0675">Receptor</keyword>
<evidence type="ECO:0000256" key="2">
    <source>
        <dbReference type="SAM" id="SignalP"/>
    </source>
</evidence>
<dbReference type="EMBL" id="CYKH01001823">
    <property type="protein sequence ID" value="CUG90427.1"/>
    <property type="molecule type" value="Genomic_DNA"/>
</dbReference>
<dbReference type="Pfam" id="PF00057">
    <property type="entry name" value="Ldl_recept_a"/>
    <property type="match status" value="1"/>
</dbReference>
<dbReference type="OrthoDB" id="9990982at2759"/>
<organism evidence="3 4">
    <name type="scientific">Bodo saltans</name>
    <name type="common">Flagellated protozoan</name>
    <dbReference type="NCBI Taxonomy" id="75058"/>
    <lineage>
        <taxon>Eukaryota</taxon>
        <taxon>Discoba</taxon>
        <taxon>Euglenozoa</taxon>
        <taxon>Kinetoplastea</taxon>
        <taxon>Metakinetoplastina</taxon>
        <taxon>Eubodonida</taxon>
        <taxon>Bodonidae</taxon>
        <taxon>Bodo</taxon>
    </lineage>
</organism>
<protein>
    <submittedName>
        <fullName evidence="3">Low density lipoprotein receptor family protein, putative</fullName>
    </submittedName>
</protein>
<dbReference type="PROSITE" id="PS50068">
    <property type="entry name" value="LDLRA_2"/>
    <property type="match status" value="1"/>
</dbReference>
<proteinExistence type="predicted"/>
<dbReference type="SUPFAM" id="SSF57424">
    <property type="entry name" value="LDL receptor-like module"/>
    <property type="match status" value="1"/>
</dbReference>
<sequence length="181" mass="19360">MKMTTAIAIVAAFLVAAAAGRPVCHNITGSCTERGFECVSGEVVPHAQRCNGVEDCSDGTDEFMCEHEDHRPMSERSAEERTAFAQASCVNCNCAATAFSVTTASAWWNYAVVSPTDTALMTGSPGTNGGRPCSSTCAQAITIGFYRKNRICRGWLCCARQRSCDTCRSSCTSASSMNRCY</sequence>
<accession>A0A0S4JM11</accession>
<dbReference type="AlphaFoldDB" id="A0A0S4JM11"/>
<keyword evidence="2" id="KW-0732">Signal</keyword>
<dbReference type="InterPro" id="IPR002172">
    <property type="entry name" value="LDrepeatLR_classA_rpt"/>
</dbReference>
<dbReference type="Gene3D" id="4.10.400.10">
    <property type="entry name" value="Low-density Lipoprotein Receptor"/>
    <property type="match status" value="1"/>
</dbReference>
<evidence type="ECO:0000313" key="4">
    <source>
        <dbReference type="Proteomes" id="UP000051952"/>
    </source>
</evidence>
<keyword evidence="1" id="KW-1015">Disulfide bond</keyword>
<dbReference type="VEuPathDB" id="TriTrypDB:BSAL_26640"/>
<evidence type="ECO:0000313" key="3">
    <source>
        <dbReference type="EMBL" id="CUG90427.1"/>
    </source>
</evidence>
<feature type="signal peptide" evidence="2">
    <location>
        <begin position="1"/>
        <end position="20"/>
    </location>
</feature>
<keyword evidence="4" id="KW-1185">Reference proteome</keyword>
<feature type="chain" id="PRO_5006622505" evidence="2">
    <location>
        <begin position="21"/>
        <end position="181"/>
    </location>
</feature>
<dbReference type="InterPro" id="IPR036055">
    <property type="entry name" value="LDL_receptor-like_sf"/>
</dbReference>
<name>A0A0S4JM11_BODSA</name>
<keyword evidence="3" id="KW-0449">Lipoprotein</keyword>
<reference evidence="4" key="1">
    <citation type="submission" date="2015-09" db="EMBL/GenBank/DDBJ databases">
        <authorList>
            <consortium name="Pathogen Informatics"/>
        </authorList>
    </citation>
    <scope>NUCLEOTIDE SEQUENCE [LARGE SCALE GENOMIC DNA]</scope>
    <source>
        <strain evidence="4">Lake Konstanz</strain>
    </source>
</reference>